<evidence type="ECO:0000313" key="2">
    <source>
        <dbReference type="EMBL" id="KAK2992557.1"/>
    </source>
</evidence>
<gene>
    <name evidence="2" type="ORF">RJ640_010439</name>
</gene>
<dbReference type="Pfam" id="PF07818">
    <property type="entry name" value="HCNGP"/>
    <property type="match status" value="1"/>
</dbReference>
<dbReference type="AlphaFoldDB" id="A0AA88RNC9"/>
<sequence>MAPEKKKSEGIALLSIYGDEDDEDMDEDDINDPDPLPDPQPETEPGSSEHHHIHVDPADNTTEQQQQEEEEDGIHFATTPALSNDNLTPHSDSNVAVITRKARLTIVDYAHDELALSPEAEEGEIVATGRGRVMFGEELHTTIGDLQEKVPAGTPTAQGSTPQSSEQLISSHPDEMDYAMNELEFAKVEESVEGCVEEPRDVDPLDKFLPPPPKAKCSDELQEKIIKFLSLKKTTGRSFNAEVRNRKEYRNPDFLLHAVTYQDIDQIGSCFSKDVFDPHGYDKSDYYDEIEADMKRELEKKEQEKKKSQKVEYVSGGTQPGVVMPVPKVNMPISGISSMVAGGLHSVPASTDAPTRDSRQNKKSKWDKVDGDRKHPLPSGGQDSLSSVGANATLLSAANATKTKGGRGKKI</sequence>
<accession>A0AA88RNC9</accession>
<feature type="compositionally biased region" description="Acidic residues" evidence="1">
    <location>
        <begin position="18"/>
        <end position="32"/>
    </location>
</feature>
<organism evidence="2 3">
    <name type="scientific">Escallonia rubra</name>
    <dbReference type="NCBI Taxonomy" id="112253"/>
    <lineage>
        <taxon>Eukaryota</taxon>
        <taxon>Viridiplantae</taxon>
        <taxon>Streptophyta</taxon>
        <taxon>Embryophyta</taxon>
        <taxon>Tracheophyta</taxon>
        <taxon>Spermatophyta</taxon>
        <taxon>Magnoliopsida</taxon>
        <taxon>eudicotyledons</taxon>
        <taxon>Gunneridae</taxon>
        <taxon>Pentapetalae</taxon>
        <taxon>asterids</taxon>
        <taxon>campanulids</taxon>
        <taxon>Escalloniales</taxon>
        <taxon>Escalloniaceae</taxon>
        <taxon>Escallonia</taxon>
    </lineage>
</organism>
<feature type="region of interest" description="Disordered" evidence="1">
    <location>
        <begin position="1"/>
        <end position="93"/>
    </location>
</feature>
<protein>
    <recommendedName>
        <fullName evidence="4">SAP30-binding protein</fullName>
    </recommendedName>
</protein>
<feature type="compositionally biased region" description="Basic and acidic residues" evidence="1">
    <location>
        <begin position="47"/>
        <end position="57"/>
    </location>
</feature>
<dbReference type="PANTHER" id="PTHR13464">
    <property type="entry name" value="TRANSCRIPTIONAL REGULATOR PROTEIN HCNGP"/>
    <property type="match status" value="1"/>
</dbReference>
<keyword evidence="3" id="KW-1185">Reference proteome</keyword>
<evidence type="ECO:0000313" key="3">
    <source>
        <dbReference type="Proteomes" id="UP001187471"/>
    </source>
</evidence>
<dbReference type="EMBL" id="JAVXUO010000399">
    <property type="protein sequence ID" value="KAK2992557.1"/>
    <property type="molecule type" value="Genomic_DNA"/>
</dbReference>
<proteinExistence type="predicted"/>
<feature type="region of interest" description="Disordered" evidence="1">
    <location>
        <begin position="345"/>
        <end position="388"/>
    </location>
</feature>
<name>A0AA88RNC9_9ASTE</name>
<dbReference type="Proteomes" id="UP001187471">
    <property type="component" value="Unassembled WGS sequence"/>
</dbReference>
<feature type="compositionally biased region" description="Basic and acidic residues" evidence="1">
    <location>
        <begin position="300"/>
        <end position="310"/>
    </location>
</feature>
<evidence type="ECO:0000256" key="1">
    <source>
        <dbReference type="SAM" id="MobiDB-lite"/>
    </source>
</evidence>
<feature type="compositionally biased region" description="Basic and acidic residues" evidence="1">
    <location>
        <begin position="354"/>
        <end position="375"/>
    </location>
</feature>
<evidence type="ECO:0008006" key="4">
    <source>
        <dbReference type="Google" id="ProtNLM"/>
    </source>
</evidence>
<comment type="caution">
    <text evidence="2">The sequence shown here is derived from an EMBL/GenBank/DDBJ whole genome shotgun (WGS) entry which is preliminary data.</text>
</comment>
<feature type="region of interest" description="Disordered" evidence="1">
    <location>
        <begin position="147"/>
        <end position="169"/>
    </location>
</feature>
<dbReference type="InterPro" id="IPR012479">
    <property type="entry name" value="SAP30BP"/>
</dbReference>
<dbReference type="PANTHER" id="PTHR13464:SF0">
    <property type="entry name" value="SAP30-BINDING PROTEIN"/>
    <property type="match status" value="1"/>
</dbReference>
<feature type="compositionally biased region" description="Polar residues" evidence="1">
    <location>
        <begin position="80"/>
        <end position="93"/>
    </location>
</feature>
<dbReference type="GO" id="GO:0005634">
    <property type="term" value="C:nucleus"/>
    <property type="evidence" value="ECO:0007669"/>
    <property type="project" value="TreeGrafter"/>
</dbReference>
<feature type="region of interest" description="Disordered" evidence="1">
    <location>
        <begin position="300"/>
        <end position="320"/>
    </location>
</feature>
<reference evidence="2" key="1">
    <citation type="submission" date="2022-12" db="EMBL/GenBank/DDBJ databases">
        <title>Draft genome assemblies for two species of Escallonia (Escalloniales).</title>
        <authorList>
            <person name="Chanderbali A."/>
            <person name="Dervinis C."/>
            <person name="Anghel I."/>
            <person name="Soltis D."/>
            <person name="Soltis P."/>
            <person name="Zapata F."/>
        </authorList>
    </citation>
    <scope>NUCLEOTIDE SEQUENCE</scope>
    <source>
        <strain evidence="2">UCBG92.1500</strain>
        <tissue evidence="2">Leaf</tissue>
    </source>
</reference>
<dbReference type="GO" id="GO:0006355">
    <property type="term" value="P:regulation of DNA-templated transcription"/>
    <property type="evidence" value="ECO:0007669"/>
    <property type="project" value="InterPro"/>
</dbReference>
<feature type="compositionally biased region" description="Polar residues" evidence="1">
    <location>
        <begin position="155"/>
        <end position="169"/>
    </location>
</feature>